<evidence type="ECO:0000256" key="1">
    <source>
        <dbReference type="ARBA" id="ARBA00007274"/>
    </source>
</evidence>
<dbReference type="EC" id="2.3.1.-" evidence="4"/>
<reference evidence="5" key="1">
    <citation type="journal article" date="2019" name="Int. J. Syst. Evol. Microbiol.">
        <title>The Global Catalogue of Microorganisms (GCM) 10K type strain sequencing project: providing services to taxonomists for standard genome sequencing and annotation.</title>
        <authorList>
            <consortium name="The Broad Institute Genomics Platform"/>
            <consortium name="The Broad Institute Genome Sequencing Center for Infectious Disease"/>
            <person name="Wu L."/>
            <person name="Ma J."/>
        </authorList>
    </citation>
    <scope>NUCLEOTIDE SEQUENCE [LARGE SCALE GENOMIC DNA]</scope>
    <source>
        <strain evidence="5">CCM 8905</strain>
    </source>
</reference>
<evidence type="ECO:0000313" key="4">
    <source>
        <dbReference type="EMBL" id="MFC6207356.1"/>
    </source>
</evidence>
<keyword evidence="4" id="KW-0012">Acyltransferase</keyword>
<comment type="similarity">
    <text evidence="1">Belongs to the transferase hexapeptide repeat family.</text>
</comment>
<dbReference type="Pfam" id="PF00132">
    <property type="entry name" value="Hexapep"/>
    <property type="match status" value="1"/>
</dbReference>
<dbReference type="CDD" id="cd03357">
    <property type="entry name" value="LbH_MAT_GAT"/>
    <property type="match status" value="1"/>
</dbReference>
<proteinExistence type="inferred from homology"/>
<dbReference type="Pfam" id="PF12464">
    <property type="entry name" value="Mac"/>
    <property type="match status" value="1"/>
</dbReference>
<accession>A0ABW1STG0</accession>
<dbReference type="InterPro" id="IPR001451">
    <property type="entry name" value="Hexapep"/>
</dbReference>
<comment type="caution">
    <text evidence="4">The sequence shown here is derived from an EMBL/GenBank/DDBJ whole genome shotgun (WGS) entry which is preliminary data.</text>
</comment>
<dbReference type="SMART" id="SM01266">
    <property type="entry name" value="Mac"/>
    <property type="match status" value="1"/>
</dbReference>
<dbReference type="PANTHER" id="PTHR23416:SF23">
    <property type="entry name" value="ACETYLTRANSFERASE C18B11.09C-RELATED"/>
    <property type="match status" value="1"/>
</dbReference>
<evidence type="ECO:0000313" key="5">
    <source>
        <dbReference type="Proteomes" id="UP001596254"/>
    </source>
</evidence>
<evidence type="ECO:0000256" key="2">
    <source>
        <dbReference type="ARBA" id="ARBA00022679"/>
    </source>
</evidence>
<dbReference type="Proteomes" id="UP001596254">
    <property type="component" value="Unassembled WGS sequence"/>
</dbReference>
<gene>
    <name evidence="4" type="ORF">ACFP1G_07675</name>
</gene>
<dbReference type="EMBL" id="JBHSSK010000021">
    <property type="protein sequence ID" value="MFC6207356.1"/>
    <property type="molecule type" value="Genomic_DNA"/>
</dbReference>
<protein>
    <submittedName>
        <fullName evidence="4">Sugar O-acetyltransferase</fullName>
        <ecNumber evidence="4">2.3.1.-</ecNumber>
    </submittedName>
</protein>
<dbReference type="InterPro" id="IPR024688">
    <property type="entry name" value="Mac_dom"/>
</dbReference>
<dbReference type="SUPFAM" id="SSF51161">
    <property type="entry name" value="Trimeric LpxA-like enzymes"/>
    <property type="match status" value="1"/>
</dbReference>
<feature type="domain" description="Maltose/galactoside acetyltransferase" evidence="3">
    <location>
        <begin position="5"/>
        <end position="59"/>
    </location>
</feature>
<dbReference type="InterPro" id="IPR011004">
    <property type="entry name" value="Trimer_LpxA-like_sf"/>
</dbReference>
<evidence type="ECO:0000259" key="3">
    <source>
        <dbReference type="SMART" id="SM01266"/>
    </source>
</evidence>
<keyword evidence="2 4" id="KW-0808">Transferase</keyword>
<dbReference type="GO" id="GO:0016746">
    <property type="term" value="F:acyltransferase activity"/>
    <property type="evidence" value="ECO:0007669"/>
    <property type="project" value="UniProtKB-KW"/>
</dbReference>
<keyword evidence="5" id="KW-1185">Reference proteome</keyword>
<organism evidence="4 5">
    <name type="scientific">Levilactobacillus tongjiangensis</name>
    <dbReference type="NCBI Taxonomy" id="2486023"/>
    <lineage>
        <taxon>Bacteria</taxon>
        <taxon>Bacillati</taxon>
        <taxon>Bacillota</taxon>
        <taxon>Bacilli</taxon>
        <taxon>Lactobacillales</taxon>
        <taxon>Lactobacillaceae</taxon>
        <taxon>Levilactobacillus</taxon>
    </lineage>
</organism>
<dbReference type="InterPro" id="IPR051159">
    <property type="entry name" value="Hexapeptide_acetyltransf"/>
</dbReference>
<dbReference type="PANTHER" id="PTHR23416">
    <property type="entry name" value="SIALIC ACID SYNTHASE-RELATED"/>
    <property type="match status" value="1"/>
</dbReference>
<dbReference type="RefSeq" id="WP_125691919.1">
    <property type="nucleotide sequence ID" value="NZ_JBHSSK010000021.1"/>
</dbReference>
<name>A0ABW1STG0_9LACO</name>
<dbReference type="Gene3D" id="2.160.10.10">
    <property type="entry name" value="Hexapeptide repeat proteins"/>
    <property type="match status" value="1"/>
</dbReference>
<sequence length="193" mass="21058">MKTEKEKFLAGEPYNIMDPELAADETKARRLCKELNELDDTATQEKDHIIRQLFGSVGERPWVQPNFRCDFGYNIHVGDDFMCNYDNVILDIAPVTIGDHCMMAPHVQIYAAYHPLDPAGRDAFVGLGKPVTIGDHVWIGGGAVILPGVTLGSNVVVGANSTVTKSFGDNVVIAGSPARVIRKNVPNTDHAEN</sequence>